<dbReference type="NCBIfam" id="TIGR00756">
    <property type="entry name" value="PPR"/>
    <property type="match status" value="7"/>
</dbReference>
<feature type="compositionally biased region" description="Pro residues" evidence="4">
    <location>
        <begin position="996"/>
        <end position="1006"/>
    </location>
</feature>
<feature type="repeat" description="PPR" evidence="3">
    <location>
        <begin position="169"/>
        <end position="203"/>
    </location>
</feature>
<dbReference type="PROSITE" id="PS51375">
    <property type="entry name" value="PPR"/>
    <property type="match status" value="7"/>
</dbReference>
<accession>A0AAV8RE80</accession>
<evidence type="ECO:0008006" key="7">
    <source>
        <dbReference type="Google" id="ProtNLM"/>
    </source>
</evidence>
<comment type="caution">
    <text evidence="5">The sequence shown here is derived from an EMBL/GenBank/DDBJ whole genome shotgun (WGS) entry which is preliminary data.</text>
</comment>
<dbReference type="Pfam" id="PF20431">
    <property type="entry name" value="E_motif"/>
    <property type="match status" value="1"/>
</dbReference>
<dbReference type="InterPro" id="IPR046848">
    <property type="entry name" value="E_motif"/>
</dbReference>
<dbReference type="PANTHER" id="PTHR47926:SF481">
    <property type="entry name" value="TETRATRICOPEPTIDE-LIKE HELICAL DOMAIN SUPERFAMILY"/>
    <property type="match status" value="1"/>
</dbReference>
<dbReference type="FunFam" id="1.25.40.10:FF:000090">
    <property type="entry name" value="Pentatricopeptide repeat-containing protein, chloroplastic"/>
    <property type="match status" value="1"/>
</dbReference>
<name>A0AAV8RE80_ENSVE</name>
<evidence type="ECO:0000256" key="3">
    <source>
        <dbReference type="PROSITE-ProRule" id="PRU00708"/>
    </source>
</evidence>
<keyword evidence="6" id="KW-1185">Reference proteome</keyword>
<feature type="repeat" description="PPR" evidence="3">
    <location>
        <begin position="606"/>
        <end position="640"/>
    </location>
</feature>
<comment type="similarity">
    <text evidence="2">Belongs to the PPR family. PCMP-E subfamily.</text>
</comment>
<reference evidence="5 6" key="1">
    <citation type="submission" date="2022-12" db="EMBL/GenBank/DDBJ databases">
        <title>Chromosome-scale assembly of the Ensete ventricosum genome.</title>
        <authorList>
            <person name="Dussert Y."/>
            <person name="Stocks J."/>
            <person name="Wendawek A."/>
            <person name="Woldeyes F."/>
            <person name="Nichols R.A."/>
            <person name="Borrell J.S."/>
        </authorList>
    </citation>
    <scope>NUCLEOTIDE SEQUENCE [LARGE SCALE GENOMIC DNA]</scope>
    <source>
        <strain evidence="6">cv. Maze</strain>
        <tissue evidence="5">Seeds</tissue>
    </source>
</reference>
<evidence type="ECO:0000313" key="5">
    <source>
        <dbReference type="EMBL" id="KAJ8493947.1"/>
    </source>
</evidence>
<feature type="region of interest" description="Disordered" evidence="4">
    <location>
        <begin position="921"/>
        <end position="1006"/>
    </location>
</feature>
<feature type="repeat" description="PPR" evidence="3">
    <location>
        <begin position="271"/>
        <end position="305"/>
    </location>
</feature>
<dbReference type="Pfam" id="PF01535">
    <property type="entry name" value="PPR"/>
    <property type="match status" value="5"/>
</dbReference>
<dbReference type="AlphaFoldDB" id="A0AAV8RE80"/>
<feature type="compositionally biased region" description="Basic and acidic residues" evidence="4">
    <location>
        <begin position="954"/>
        <end position="963"/>
    </location>
</feature>
<dbReference type="PANTHER" id="PTHR47926">
    <property type="entry name" value="PENTATRICOPEPTIDE REPEAT-CONTAINING PROTEIN"/>
    <property type="match status" value="1"/>
</dbReference>
<dbReference type="FunFam" id="1.25.40.10:FF:000361">
    <property type="entry name" value="Pentatricopeptide repeat-containing protein chloroplastic"/>
    <property type="match status" value="1"/>
</dbReference>
<gene>
    <name evidence="5" type="ORF">OPV22_015668</name>
</gene>
<dbReference type="InterPro" id="IPR002885">
    <property type="entry name" value="PPR_rpt"/>
</dbReference>
<evidence type="ECO:0000313" key="6">
    <source>
        <dbReference type="Proteomes" id="UP001222027"/>
    </source>
</evidence>
<feature type="repeat" description="PPR" evidence="3">
    <location>
        <begin position="475"/>
        <end position="509"/>
    </location>
</feature>
<organism evidence="5 6">
    <name type="scientific">Ensete ventricosum</name>
    <name type="common">Abyssinian banana</name>
    <name type="synonym">Musa ensete</name>
    <dbReference type="NCBI Taxonomy" id="4639"/>
    <lineage>
        <taxon>Eukaryota</taxon>
        <taxon>Viridiplantae</taxon>
        <taxon>Streptophyta</taxon>
        <taxon>Embryophyta</taxon>
        <taxon>Tracheophyta</taxon>
        <taxon>Spermatophyta</taxon>
        <taxon>Magnoliopsida</taxon>
        <taxon>Liliopsida</taxon>
        <taxon>Zingiberales</taxon>
        <taxon>Musaceae</taxon>
        <taxon>Ensete</taxon>
    </lineage>
</organism>
<dbReference type="FunFam" id="1.25.40.10:FF:000073">
    <property type="entry name" value="Pentatricopeptide repeat-containing protein chloroplastic"/>
    <property type="match status" value="1"/>
</dbReference>
<dbReference type="Gene3D" id="1.25.40.10">
    <property type="entry name" value="Tetratricopeptide repeat domain"/>
    <property type="match status" value="6"/>
</dbReference>
<proteinExistence type="inferred from homology"/>
<dbReference type="FunFam" id="1.25.40.10:FF:000412">
    <property type="entry name" value="Putative pentatricopeptide repeat-containing protein"/>
    <property type="match status" value="1"/>
</dbReference>
<dbReference type="Pfam" id="PF13041">
    <property type="entry name" value="PPR_2"/>
    <property type="match status" value="5"/>
</dbReference>
<dbReference type="InterPro" id="IPR011990">
    <property type="entry name" value="TPR-like_helical_dom_sf"/>
</dbReference>
<feature type="repeat" description="PPR" evidence="3">
    <location>
        <begin position="373"/>
        <end position="407"/>
    </location>
</feature>
<evidence type="ECO:0000256" key="2">
    <source>
        <dbReference type="ARBA" id="ARBA00061659"/>
    </source>
</evidence>
<evidence type="ECO:0000256" key="1">
    <source>
        <dbReference type="ARBA" id="ARBA00022737"/>
    </source>
</evidence>
<dbReference type="GO" id="GO:0009451">
    <property type="term" value="P:RNA modification"/>
    <property type="evidence" value="ECO:0007669"/>
    <property type="project" value="InterPro"/>
</dbReference>
<dbReference type="EMBL" id="JAQQAF010000004">
    <property type="protein sequence ID" value="KAJ8493947.1"/>
    <property type="molecule type" value="Genomic_DNA"/>
</dbReference>
<keyword evidence="1" id="KW-0677">Repeat</keyword>
<protein>
    <recommendedName>
        <fullName evidence="7">Pentatricopeptide repeat-containing protein</fullName>
    </recommendedName>
</protein>
<dbReference type="FunFam" id="1.25.40.10:FF:000344">
    <property type="entry name" value="Pentatricopeptide repeat-containing protein"/>
    <property type="match status" value="1"/>
</dbReference>
<feature type="repeat" description="PPR" evidence="3">
    <location>
        <begin position="575"/>
        <end position="605"/>
    </location>
</feature>
<dbReference type="InterPro" id="IPR046960">
    <property type="entry name" value="PPR_At4g14850-like_plant"/>
</dbReference>
<evidence type="ECO:0000256" key="4">
    <source>
        <dbReference type="SAM" id="MobiDB-lite"/>
    </source>
</evidence>
<sequence>MVPIWARKVVAIGPSSKAVVAFFSSDLPTSIVVRSLSADPPLASSHGFGDRSPVWTARYLLDEMPVPDFRTCNQRIRAHTSSRDHRASLSVFARMLGARLRPDGFALAAVVKSAATLHDSRHARAVHGFAVKTGFAGIVAVQKAMIDMYAGFGALRDAYQVFEEVGDPDSVTWNVLLTGYARAGLSGDAMRLFHSMHGCGVKPTTVTIAVILPLIAKLNVLKAGQAVHAYVIKIGLDTDTLVGNAFVSMYAKCGSIIDDAHKAFSLISSKDTVSWNSLIGGYSRCGLFAEAFRLFSRMVSMDFSSTDATLVTVLPICAFTEDGWHRGNEFHCYILRHGLDVDLSICNSLLTHYSKVGDMKRAEDIFGGLDSWDLVTWNTMIAGYAINGWTSKALGLFQQLLIGSTKPDSVTFLSILSVCAQLSDVGGGRKIHGYVIRHNLLCQETSLGNAIVDFYGRCGDIVDALQTFRGINKKDIISWNTVLSACIDNEQLEKFADLLTQMVCEGIQPDSVTILSVLRASTPYGIRKVREAHAYSFRAGFVSHITVGNAILDAYAKCGSTEGAHRTFLNLTGRNVITGNSMISGYLKHGRSEDAEMVFGQMCEKDITTWNLMVQAYAQNDCSDLAFTLFHQLQSEGIRPDSLSIMSILPACARLASPCLVRQCHGYVIRTSLYDIHLEGALLDSYSKCGSLDDAYKLFQKSPEKDLVTFTAMLGAYAMHGLAEEAIRVFSDMLEANVKPDHVIMTAVLSACSHAGLIDIGWKLFKSMIEIHGIRPTMEHYACMVYLLARRGRLREAYEFILDMPCEANANVWGTLLGACKIHKEVEIGRMVADHLFDAEAENIGNYVVMSNIYAADGKWEAVEQVRRLMKTRDLKKPAGCSWLEDTEDFGSAVERANGKDLHLSKLTVIVQKVAANIDSANSRKDGGVGGNIPPRERSAEEPDAGEGNTVVDDPNKDKETVGKDSQQYGLQVYTRKPRTRGNSKQEPQHIATAPVIPPPLQHGWQ</sequence>
<dbReference type="GO" id="GO:0003729">
    <property type="term" value="F:mRNA binding"/>
    <property type="evidence" value="ECO:0007669"/>
    <property type="project" value="UniProtKB-ARBA"/>
</dbReference>
<dbReference type="Proteomes" id="UP001222027">
    <property type="component" value="Unassembled WGS sequence"/>
</dbReference>
<feature type="repeat" description="PPR" evidence="3">
    <location>
        <begin position="706"/>
        <end position="740"/>
    </location>
</feature>